<evidence type="ECO:0000313" key="8">
    <source>
        <dbReference type="EMBL" id="RZF49076.1"/>
    </source>
</evidence>
<evidence type="ECO:0000256" key="6">
    <source>
        <dbReference type="PIRNR" id="PIRNR000437"/>
    </source>
</evidence>
<dbReference type="OrthoDB" id="5962536at2759"/>
<dbReference type="InterPro" id="IPR022284">
    <property type="entry name" value="GPAT/DHAPAT"/>
</dbReference>
<gene>
    <name evidence="8" type="ORF">LSTR_LSTR008362</name>
</gene>
<keyword evidence="4" id="KW-0472">Membrane</keyword>
<dbReference type="GO" id="GO:0031966">
    <property type="term" value="C:mitochondrial membrane"/>
    <property type="evidence" value="ECO:0007669"/>
    <property type="project" value="TreeGrafter"/>
</dbReference>
<dbReference type="Pfam" id="PF19277">
    <property type="entry name" value="GPAT_C"/>
    <property type="match status" value="1"/>
</dbReference>
<dbReference type="GO" id="GO:0008654">
    <property type="term" value="P:phospholipid biosynthetic process"/>
    <property type="evidence" value="ECO:0007669"/>
    <property type="project" value="TreeGrafter"/>
</dbReference>
<feature type="domain" description="Phospholipid/glycerol acyltransferase" evidence="7">
    <location>
        <begin position="264"/>
        <end position="396"/>
    </location>
</feature>
<dbReference type="PIRSF" id="PIRSF000437">
    <property type="entry name" value="GPAT_DHAPAT"/>
    <property type="match status" value="1"/>
</dbReference>
<dbReference type="GO" id="GO:0004366">
    <property type="term" value="F:glycerol-3-phosphate O-acyltransferase activity"/>
    <property type="evidence" value="ECO:0007669"/>
    <property type="project" value="TreeGrafter"/>
</dbReference>
<dbReference type="GO" id="GO:0019432">
    <property type="term" value="P:triglyceride biosynthetic process"/>
    <property type="evidence" value="ECO:0007669"/>
    <property type="project" value="TreeGrafter"/>
</dbReference>
<dbReference type="InterPro" id="IPR041728">
    <property type="entry name" value="GPAT/DHAPAT_LPLAT"/>
</dbReference>
<dbReference type="PANTHER" id="PTHR12563">
    <property type="entry name" value="GLYCEROL-3-PHOSPHATE ACYLTRANSFERASE"/>
    <property type="match status" value="1"/>
</dbReference>
<evidence type="ECO:0000256" key="5">
    <source>
        <dbReference type="ARBA" id="ARBA00023315"/>
    </source>
</evidence>
<proteinExistence type="inferred from homology"/>
<dbReference type="InterPro" id="IPR002123">
    <property type="entry name" value="Plipid/glycerol_acylTrfase"/>
</dbReference>
<name>A0A482XTA4_LAOST</name>
<dbReference type="AlphaFoldDB" id="A0A482XTA4"/>
<dbReference type="SMART" id="SM00563">
    <property type="entry name" value="PlsC"/>
    <property type="match status" value="1"/>
</dbReference>
<protein>
    <recommendedName>
        <fullName evidence="7">Phospholipid/glycerol acyltransferase domain-containing protein</fullName>
    </recommendedName>
</protein>
<evidence type="ECO:0000259" key="7">
    <source>
        <dbReference type="SMART" id="SM00563"/>
    </source>
</evidence>
<dbReference type="InterPro" id="IPR045520">
    <property type="entry name" value="GPAT/DHAPAT_C"/>
</dbReference>
<dbReference type="EMBL" id="QKKF02000377">
    <property type="protein sequence ID" value="RZF49076.1"/>
    <property type="molecule type" value="Genomic_DNA"/>
</dbReference>
<reference evidence="8 9" key="1">
    <citation type="journal article" date="2017" name="Gigascience">
        <title>Genome sequence of the small brown planthopper, Laodelphax striatellus.</title>
        <authorList>
            <person name="Zhu J."/>
            <person name="Jiang F."/>
            <person name="Wang X."/>
            <person name="Yang P."/>
            <person name="Bao Y."/>
            <person name="Zhao W."/>
            <person name="Wang W."/>
            <person name="Lu H."/>
            <person name="Wang Q."/>
            <person name="Cui N."/>
            <person name="Li J."/>
            <person name="Chen X."/>
            <person name="Luo L."/>
            <person name="Yu J."/>
            <person name="Kang L."/>
            <person name="Cui F."/>
        </authorList>
    </citation>
    <scope>NUCLEOTIDE SEQUENCE [LARGE SCALE GENOMIC DNA]</scope>
    <source>
        <strain evidence="8">Lst14</strain>
    </source>
</reference>
<organism evidence="8 9">
    <name type="scientific">Laodelphax striatellus</name>
    <name type="common">Small brown planthopper</name>
    <name type="synonym">Delphax striatella</name>
    <dbReference type="NCBI Taxonomy" id="195883"/>
    <lineage>
        <taxon>Eukaryota</taxon>
        <taxon>Metazoa</taxon>
        <taxon>Ecdysozoa</taxon>
        <taxon>Arthropoda</taxon>
        <taxon>Hexapoda</taxon>
        <taxon>Insecta</taxon>
        <taxon>Pterygota</taxon>
        <taxon>Neoptera</taxon>
        <taxon>Paraneoptera</taxon>
        <taxon>Hemiptera</taxon>
        <taxon>Auchenorrhyncha</taxon>
        <taxon>Fulgoroidea</taxon>
        <taxon>Delphacidae</taxon>
        <taxon>Criomorphinae</taxon>
        <taxon>Laodelphax</taxon>
    </lineage>
</organism>
<dbReference type="PANTHER" id="PTHR12563:SF23">
    <property type="entry name" value="BCDNA.GH07066"/>
    <property type="match status" value="1"/>
</dbReference>
<comment type="caution">
    <text evidence="8">The sequence shown here is derived from an EMBL/GenBank/DDBJ whole genome shotgun (WGS) entry which is preliminary data.</text>
</comment>
<dbReference type="GO" id="GO:0006072">
    <property type="term" value="P:glycerol-3-phosphate metabolic process"/>
    <property type="evidence" value="ECO:0007669"/>
    <property type="project" value="TreeGrafter"/>
</dbReference>
<evidence type="ECO:0000313" key="9">
    <source>
        <dbReference type="Proteomes" id="UP000291343"/>
    </source>
</evidence>
<comment type="similarity">
    <text evidence="2 6">Belongs to the GPAT/DAPAT family.</text>
</comment>
<dbReference type="GO" id="GO:0006631">
    <property type="term" value="P:fatty acid metabolic process"/>
    <property type="evidence" value="ECO:0007669"/>
    <property type="project" value="TreeGrafter"/>
</dbReference>
<keyword evidence="3 6" id="KW-0808">Transferase</keyword>
<dbReference type="InParanoid" id="A0A482XTA4"/>
<dbReference type="Pfam" id="PF01553">
    <property type="entry name" value="Acyltransferase"/>
    <property type="match status" value="1"/>
</dbReference>
<evidence type="ECO:0000256" key="4">
    <source>
        <dbReference type="ARBA" id="ARBA00023136"/>
    </source>
</evidence>
<evidence type="ECO:0000256" key="1">
    <source>
        <dbReference type="ARBA" id="ARBA00004370"/>
    </source>
</evidence>
<dbReference type="SUPFAM" id="SSF69593">
    <property type="entry name" value="Glycerol-3-phosphate (1)-acyltransferase"/>
    <property type="match status" value="1"/>
</dbReference>
<keyword evidence="5 6" id="KW-0012">Acyltransferase</keyword>
<dbReference type="CDD" id="cd07993">
    <property type="entry name" value="LPLAT_DHAPAT-like"/>
    <property type="match status" value="1"/>
</dbReference>
<sequence length="839" mass="94993">MTGFLELAVFGGLVCWIFSESLRAMVDVLSTRLQEVCTRWEGGGGALQNRPAGLRSAVHMQRNRKREQQLKSKEISKQALDRQLFNIKEAEWPSLVDNNTRPFTGLSCSSCTPSSRSSLLDKEARSSSLINVLRVESLESCPRGVLSKVFPQLTQAFSFNKFSFPYIYDTVLKDERLVEVVKTSAQQLVEDGDATPEQRNKFYKRQQERAARLLTNLRSTFSDIILRLASWVMTKVFSKTFSGVVVHPAHLDMLKRASGSGLPLIFVPLHRSHLDYIVITYILCNNNIRSPLVAAGENLRIPVFGWLLRGLGAFFIKRRIDPVQGRKDILYRAVLHTYMTECLRAGHNFEFFIEGGRTRSGKPCMPKGGILSVFVDAYLDGTIEDALLIPVSINYDKLVDGNFVREQLGTPKEMETFGNAISAIWRALTSHYGIMRVDFNQPFSLRELVKSFQARLSSEFTKQNGNQKKVLHSAPSSASLYGTDVAEEQRQLVDCIARHIVYDCSRSTSVMSTNAVSFLLLNAYRKGVTLDALTEALDKLRNELTCIGRDVGFTGESIDVINHAIDILGPGLVKRERDGGKITVCPVTMLPNVIELSYYSNSVLPHFALDSIVATTIKSFAAKGQKSIPQDLLLENSLLLCNILQYEFIFTKTCQNLENALIDTIENFQTIEILSLDEKNLTEDQQWGRRVADRFECDDEESDESERKPECPPFKINESSERYHFYSQLLRPFIDVYIISATNLHRFVSQVIPERDHIKDVISDINTQLETGSIECGESVSVDTIRNSLKLFEKWNVLECHTQDKTKVYYLNKLYDNEQSLETITNRLLQFSAVRENCT</sequence>
<evidence type="ECO:0000256" key="3">
    <source>
        <dbReference type="ARBA" id="ARBA00022679"/>
    </source>
</evidence>
<evidence type="ECO:0000256" key="2">
    <source>
        <dbReference type="ARBA" id="ARBA00007937"/>
    </source>
</evidence>
<accession>A0A482XTA4</accession>
<dbReference type="Proteomes" id="UP000291343">
    <property type="component" value="Unassembled WGS sequence"/>
</dbReference>
<dbReference type="FunCoup" id="A0A482XTA4">
    <property type="interactions" value="691"/>
</dbReference>
<comment type="subcellular location">
    <subcellularLocation>
        <location evidence="1">Membrane</location>
    </subcellularLocation>
</comment>
<keyword evidence="9" id="KW-1185">Reference proteome</keyword>
<dbReference type="STRING" id="195883.A0A482XTA4"/>
<dbReference type="SMR" id="A0A482XTA4"/>